<sequence length="219" mass="24335">MGSSSSKHHLKENCLDPSEVKKKPVIFVLGGPGSGKGTQCDKLVKDFGLQHLSLGDLLRDEVKQGSKIGRESSKLMAEGKLVPTSVSLELLKKAMCTSSSRDCQGYLIDGFPRAIDQATAFHKEVKKPDMVIYLHAPYDVLEKRLLKRGETSGRSDDNMKIIQKRFITFRKETLPVVALYTSVLKRISSKPPSDEVYNKVHRTVEKLVWSCTQPSLGCS</sequence>
<gene>
    <name evidence="7" type="ORF">CSSPTR1EN2_LOCUS22677</name>
</gene>
<dbReference type="InterPro" id="IPR000850">
    <property type="entry name" value="Adenylat/UMP-CMP_kin"/>
</dbReference>
<dbReference type="CDD" id="cd01428">
    <property type="entry name" value="ADK"/>
    <property type="match status" value="1"/>
</dbReference>
<dbReference type="PROSITE" id="PS00113">
    <property type="entry name" value="ADENYLATE_KINASE"/>
    <property type="match status" value="1"/>
</dbReference>
<evidence type="ECO:0000313" key="7">
    <source>
        <dbReference type="EMBL" id="CAK9235359.1"/>
    </source>
</evidence>
<evidence type="ECO:0000256" key="1">
    <source>
        <dbReference type="ARBA" id="ARBA00007220"/>
    </source>
</evidence>
<evidence type="ECO:0000256" key="6">
    <source>
        <dbReference type="RuleBase" id="RU003330"/>
    </source>
</evidence>
<evidence type="ECO:0000256" key="4">
    <source>
        <dbReference type="ARBA" id="ARBA00022741"/>
    </source>
</evidence>
<dbReference type="InterPro" id="IPR027417">
    <property type="entry name" value="P-loop_NTPase"/>
</dbReference>
<comment type="similarity">
    <text evidence="1 6">Belongs to the adenylate kinase family.</text>
</comment>
<protein>
    <recommendedName>
        <fullName evidence="2">adenylate kinase</fullName>
        <ecNumber evidence="2">2.7.4.3</ecNumber>
    </recommendedName>
</protein>
<dbReference type="Pfam" id="PF00406">
    <property type="entry name" value="ADK"/>
    <property type="match status" value="1"/>
</dbReference>
<name>A0ABP0V422_9BRYO</name>
<keyword evidence="3 6" id="KW-0808">Transferase</keyword>
<evidence type="ECO:0000256" key="2">
    <source>
        <dbReference type="ARBA" id="ARBA00012955"/>
    </source>
</evidence>
<evidence type="ECO:0000256" key="3">
    <source>
        <dbReference type="ARBA" id="ARBA00022679"/>
    </source>
</evidence>
<dbReference type="EMBL" id="OZ019900">
    <property type="protein sequence ID" value="CAK9235359.1"/>
    <property type="molecule type" value="Genomic_DNA"/>
</dbReference>
<dbReference type="HAMAP" id="MF_00235">
    <property type="entry name" value="Adenylate_kinase_Adk"/>
    <property type="match status" value="1"/>
</dbReference>
<dbReference type="PANTHER" id="PTHR23359">
    <property type="entry name" value="NUCLEOTIDE KINASE"/>
    <property type="match status" value="1"/>
</dbReference>
<proteinExistence type="inferred from homology"/>
<keyword evidence="4" id="KW-0547">Nucleotide-binding</keyword>
<dbReference type="InterPro" id="IPR033690">
    <property type="entry name" value="Adenylat_kinase_CS"/>
</dbReference>
<evidence type="ECO:0000256" key="5">
    <source>
        <dbReference type="ARBA" id="ARBA00022777"/>
    </source>
</evidence>
<accession>A0ABP0V422</accession>
<dbReference type="PRINTS" id="PR00094">
    <property type="entry name" value="ADENYLTKNASE"/>
</dbReference>
<dbReference type="SUPFAM" id="SSF52540">
    <property type="entry name" value="P-loop containing nucleoside triphosphate hydrolases"/>
    <property type="match status" value="1"/>
</dbReference>
<keyword evidence="8" id="KW-1185">Reference proteome</keyword>
<reference evidence="7" key="1">
    <citation type="submission" date="2024-02" db="EMBL/GenBank/DDBJ databases">
        <authorList>
            <consortium name="ELIXIR-Norway"/>
            <consortium name="Elixir Norway"/>
        </authorList>
    </citation>
    <scope>NUCLEOTIDE SEQUENCE</scope>
</reference>
<organism evidence="7 8">
    <name type="scientific">Sphagnum troendelagicum</name>
    <dbReference type="NCBI Taxonomy" id="128251"/>
    <lineage>
        <taxon>Eukaryota</taxon>
        <taxon>Viridiplantae</taxon>
        <taxon>Streptophyta</taxon>
        <taxon>Embryophyta</taxon>
        <taxon>Bryophyta</taxon>
        <taxon>Sphagnophytina</taxon>
        <taxon>Sphagnopsida</taxon>
        <taxon>Sphagnales</taxon>
        <taxon>Sphagnaceae</taxon>
        <taxon>Sphagnum</taxon>
    </lineage>
</organism>
<dbReference type="Gene3D" id="3.40.50.300">
    <property type="entry name" value="P-loop containing nucleotide triphosphate hydrolases"/>
    <property type="match status" value="1"/>
</dbReference>
<dbReference type="EC" id="2.7.4.3" evidence="2"/>
<evidence type="ECO:0000313" key="8">
    <source>
        <dbReference type="Proteomes" id="UP001497512"/>
    </source>
</evidence>
<keyword evidence="5 6" id="KW-0418">Kinase</keyword>
<dbReference type="Proteomes" id="UP001497512">
    <property type="component" value="Chromosome 8"/>
</dbReference>